<keyword evidence="2" id="KW-0812">Transmembrane</keyword>
<proteinExistence type="predicted"/>
<dbReference type="EMBL" id="JAVDYC010000001">
    <property type="protein sequence ID" value="MDR7327070.1"/>
    <property type="molecule type" value="Genomic_DNA"/>
</dbReference>
<evidence type="ECO:0000313" key="3">
    <source>
        <dbReference type="EMBL" id="MDR7327070.1"/>
    </source>
</evidence>
<feature type="region of interest" description="Disordered" evidence="1">
    <location>
        <begin position="181"/>
        <end position="206"/>
    </location>
</feature>
<dbReference type="Proteomes" id="UP001183629">
    <property type="component" value="Unassembled WGS sequence"/>
</dbReference>
<name>A0AAE4CWB5_9ACTN</name>
<reference evidence="3 4" key="1">
    <citation type="submission" date="2023-07" db="EMBL/GenBank/DDBJ databases">
        <title>Sequencing the genomes of 1000 actinobacteria strains.</title>
        <authorList>
            <person name="Klenk H.-P."/>
        </authorList>
    </citation>
    <scope>NUCLEOTIDE SEQUENCE [LARGE SCALE GENOMIC DNA]</scope>
    <source>
        <strain evidence="3 4">DSM 44711</strain>
    </source>
</reference>
<organism evidence="3 4">
    <name type="scientific">Catenuloplanes niger</name>
    <dbReference type="NCBI Taxonomy" id="587534"/>
    <lineage>
        <taxon>Bacteria</taxon>
        <taxon>Bacillati</taxon>
        <taxon>Actinomycetota</taxon>
        <taxon>Actinomycetes</taxon>
        <taxon>Micromonosporales</taxon>
        <taxon>Micromonosporaceae</taxon>
        <taxon>Catenuloplanes</taxon>
    </lineage>
</organism>
<keyword evidence="4" id="KW-1185">Reference proteome</keyword>
<protein>
    <submittedName>
        <fullName evidence="3">Uncharacterized protein</fullName>
    </submittedName>
</protein>
<accession>A0AAE4CWB5</accession>
<sequence length="206" mass="21788">MTIATAGRLLPATSPTTSSGFTDDGTIVDLFTELTLGPSDHDVCTGLRRTALTAVSKHLESAITEIRRRNATTIVVTADIASWPHPITRADTTETLRIRLLEAHELETQAQVERAERRRGRTWRGCLLAGVLGFFAAGWTLVAGSPPAVPALLAAAGIAAAGCAVWIRGRTPTEVTALRQAARRTSSGRRSGSTGTPRLPAALRGT</sequence>
<feature type="transmembrane region" description="Helical" evidence="2">
    <location>
        <begin position="123"/>
        <end position="142"/>
    </location>
</feature>
<evidence type="ECO:0000313" key="4">
    <source>
        <dbReference type="Proteomes" id="UP001183629"/>
    </source>
</evidence>
<gene>
    <name evidence="3" type="ORF">J2S44_007320</name>
</gene>
<feature type="transmembrane region" description="Helical" evidence="2">
    <location>
        <begin position="148"/>
        <end position="167"/>
    </location>
</feature>
<keyword evidence="2" id="KW-0472">Membrane</keyword>
<dbReference type="RefSeq" id="WP_310423884.1">
    <property type="nucleotide sequence ID" value="NZ_JAVDYC010000001.1"/>
</dbReference>
<keyword evidence="2" id="KW-1133">Transmembrane helix</keyword>
<evidence type="ECO:0000256" key="1">
    <source>
        <dbReference type="SAM" id="MobiDB-lite"/>
    </source>
</evidence>
<evidence type="ECO:0000256" key="2">
    <source>
        <dbReference type="SAM" id="Phobius"/>
    </source>
</evidence>
<feature type="compositionally biased region" description="Low complexity" evidence="1">
    <location>
        <begin position="183"/>
        <end position="196"/>
    </location>
</feature>
<comment type="caution">
    <text evidence="3">The sequence shown here is derived from an EMBL/GenBank/DDBJ whole genome shotgun (WGS) entry which is preliminary data.</text>
</comment>
<dbReference type="AlphaFoldDB" id="A0AAE4CWB5"/>